<dbReference type="OrthoDB" id="15436at2157"/>
<evidence type="ECO:0000313" key="2">
    <source>
        <dbReference type="Proteomes" id="UP000196694"/>
    </source>
</evidence>
<dbReference type="RefSeq" id="WP_055408616.1">
    <property type="nucleotide sequence ID" value="NZ_CP013011.1"/>
</dbReference>
<keyword evidence="2" id="KW-1185">Reference proteome</keyword>
<evidence type="ECO:0000313" key="1">
    <source>
        <dbReference type="EMBL" id="OWJ55437.1"/>
    </source>
</evidence>
<accession>A0A211YRL2</accession>
<gene>
    <name evidence="1" type="ORF">Pdsh_01125</name>
</gene>
<dbReference type="Proteomes" id="UP000196694">
    <property type="component" value="Unassembled WGS sequence"/>
</dbReference>
<name>A0A211YRL2_9CREN</name>
<organism evidence="1 2">
    <name type="scientific">Pyrodictium delaneyi</name>
    <dbReference type="NCBI Taxonomy" id="1273541"/>
    <lineage>
        <taxon>Archaea</taxon>
        <taxon>Thermoproteota</taxon>
        <taxon>Thermoprotei</taxon>
        <taxon>Desulfurococcales</taxon>
        <taxon>Pyrodictiaceae</taxon>
        <taxon>Pyrodictium</taxon>
    </lineage>
</organism>
<dbReference type="AlphaFoldDB" id="A0A211YRL2"/>
<sequence length="252" mass="27017">MPSIRRDVVLDIRAPCDRVITFLASKNPGDFFAGAARLVERGEKRDAAILVFSSTLKREYRVEVRLRKEPDRLVYEAKGDLNGKVIVTAVSRGATCRLYIEAEMGGPLVEEYGGDAVSRIVNRFVVGLVSSFPAVLQPRAPGGKLGDIFVELLNLLSMAQGGQAKFAGGSTIRSMAVDLTTSNMINVDGLPEDQAARAARGLSEAISILSKALEELGEGQVQRIVIATQNSIVFASVAGGVGVITVLKREEE</sequence>
<proteinExistence type="predicted"/>
<dbReference type="GeneID" id="26099243"/>
<reference evidence="1 2" key="1">
    <citation type="submission" date="2017-05" db="EMBL/GenBank/DDBJ databases">
        <title>The draft genome of the hyperthermophilic archaeon 'Pyrodictium delaneyi strain Hulk', an iron and nitrate reducer, reveals the capacity for sulfate reduction.</title>
        <authorList>
            <person name="Demey L.M."/>
            <person name="Miller C."/>
            <person name="Manzella M."/>
            <person name="Reguera G."/>
            <person name="Kashefi K."/>
        </authorList>
    </citation>
    <scope>NUCLEOTIDE SEQUENCE [LARGE SCALE GENOMIC DNA]</scope>
    <source>
        <strain evidence="1 2">Hulk</strain>
    </source>
</reference>
<protein>
    <submittedName>
        <fullName evidence="1">Uncharacterized protein</fullName>
    </submittedName>
</protein>
<dbReference type="EMBL" id="NCQP01000001">
    <property type="protein sequence ID" value="OWJ55437.1"/>
    <property type="molecule type" value="Genomic_DNA"/>
</dbReference>
<comment type="caution">
    <text evidence="1">The sequence shown here is derived from an EMBL/GenBank/DDBJ whole genome shotgun (WGS) entry which is preliminary data.</text>
</comment>